<comment type="caution">
    <text evidence="2">The sequence shown here is derived from an EMBL/GenBank/DDBJ whole genome shotgun (WGS) entry which is preliminary data.</text>
</comment>
<keyword evidence="1" id="KW-0472">Membrane</keyword>
<proteinExistence type="predicted"/>
<dbReference type="EMBL" id="BGZO01000003">
    <property type="protein sequence ID" value="GBR75510.1"/>
    <property type="molecule type" value="Genomic_DNA"/>
</dbReference>
<dbReference type="AlphaFoldDB" id="A0A388TEN5"/>
<keyword evidence="1" id="KW-1133">Transmembrane helix</keyword>
<organism evidence="2 3">
    <name type="scientific">Candidatus Termititenax persephonae</name>
    <dbReference type="NCBI Taxonomy" id="2218525"/>
    <lineage>
        <taxon>Bacteria</taxon>
        <taxon>Bacillati</taxon>
        <taxon>Candidatus Margulisiibacteriota</taxon>
        <taxon>Candidatus Termititenacia</taxon>
        <taxon>Candidatus Termititenacales</taxon>
        <taxon>Candidatus Termititenacaceae</taxon>
        <taxon>Candidatus Termititenax</taxon>
    </lineage>
</organism>
<protein>
    <recommendedName>
        <fullName evidence="4">Glycosyl transferase GTA-type super family</fullName>
    </recommendedName>
</protein>
<evidence type="ECO:0008006" key="4">
    <source>
        <dbReference type="Google" id="ProtNLM"/>
    </source>
</evidence>
<evidence type="ECO:0000256" key="1">
    <source>
        <dbReference type="SAM" id="Phobius"/>
    </source>
</evidence>
<evidence type="ECO:0000313" key="3">
    <source>
        <dbReference type="Proteomes" id="UP000275925"/>
    </source>
</evidence>
<accession>A0A388TEN5</accession>
<evidence type="ECO:0000313" key="2">
    <source>
        <dbReference type="EMBL" id="GBR75510.1"/>
    </source>
</evidence>
<dbReference type="Proteomes" id="UP000275925">
    <property type="component" value="Unassembled WGS sequence"/>
</dbReference>
<gene>
    <name evidence="2" type="ORF">NO2_0178</name>
</gene>
<name>A0A388TEN5_9BACT</name>
<keyword evidence="3" id="KW-1185">Reference proteome</keyword>
<sequence length="263" mass="31197">MLKTSYLDQMIKNCGIKFTYRQLIINNVKHPEIVRKYAQKKVDAGILDVFYFVDDYRAEIAEKLEIQPDFPGQGQHYLFGALTGIYLAKTEFVLHLMLDVFLPNPKHGLWIPEACELLTQNPDYLIANPVRNYNRQEWRSNKIIGNFYVGRFYITDNCFLLKSKDFQQKIYNHPLHTTSKGYPTYGQGASFEQRANNFMYAKNLKQLIAKDCSFLHCDFLNKANKLRRLWFYILMKLGLYIPYLNWRNHREARLFTKKTLDYS</sequence>
<keyword evidence="1" id="KW-0812">Transmembrane</keyword>
<reference evidence="2 3" key="1">
    <citation type="journal article" date="2019" name="ISME J.">
        <title>Genome analyses of uncultured TG2/ZB3 bacteria in 'Margulisbacteria' specifically attached to ectosymbiotic spirochetes of protists in the termite gut.</title>
        <authorList>
            <person name="Utami Y.D."/>
            <person name="Kuwahara H."/>
            <person name="Igai K."/>
            <person name="Murakami T."/>
            <person name="Sugaya K."/>
            <person name="Morikawa T."/>
            <person name="Nagura Y."/>
            <person name="Yuki M."/>
            <person name="Deevong P."/>
            <person name="Inoue T."/>
            <person name="Kihara K."/>
            <person name="Lo N."/>
            <person name="Yamada A."/>
            <person name="Ohkuma M."/>
            <person name="Hongoh Y."/>
        </authorList>
    </citation>
    <scope>NUCLEOTIDE SEQUENCE [LARGE SCALE GENOMIC DNA]</scope>
    <source>
        <strain evidence="2">NkOx7-02</strain>
    </source>
</reference>
<feature type="transmembrane region" description="Helical" evidence="1">
    <location>
        <begin position="229"/>
        <end position="246"/>
    </location>
</feature>